<gene>
    <name evidence="5" type="ORF">JT25_019765</name>
</gene>
<evidence type="ECO:0008006" key="7">
    <source>
        <dbReference type="Google" id="ProtNLM"/>
    </source>
</evidence>
<proteinExistence type="inferred from homology"/>
<dbReference type="Pfam" id="PF03414">
    <property type="entry name" value="Glyco_transf_6"/>
    <property type="match status" value="1"/>
</dbReference>
<name>A0A140E5M5_9GAMM</name>
<dbReference type="GO" id="GO:0005975">
    <property type="term" value="P:carbohydrate metabolic process"/>
    <property type="evidence" value="ECO:0007669"/>
    <property type="project" value="InterPro"/>
</dbReference>
<evidence type="ECO:0000256" key="2">
    <source>
        <dbReference type="ARBA" id="ARBA00010413"/>
    </source>
</evidence>
<protein>
    <recommendedName>
        <fullName evidence="7">Glycosyl transferase family 6</fullName>
    </recommendedName>
</protein>
<dbReference type="KEGG" id="mdn:JT25_019765"/>
<organism evidence="5 6">
    <name type="scientific">Methylomonas denitrificans</name>
    <dbReference type="NCBI Taxonomy" id="1538553"/>
    <lineage>
        <taxon>Bacteria</taxon>
        <taxon>Pseudomonadati</taxon>
        <taxon>Pseudomonadota</taxon>
        <taxon>Gammaproteobacteria</taxon>
        <taxon>Methylococcales</taxon>
        <taxon>Methylococcaceae</taxon>
        <taxon>Methylomonas</taxon>
    </lineage>
</organism>
<dbReference type="AlphaFoldDB" id="A0A140E5M5"/>
<evidence type="ECO:0000256" key="4">
    <source>
        <dbReference type="ARBA" id="ARBA00022679"/>
    </source>
</evidence>
<keyword evidence="4" id="KW-0808">Transferase</keyword>
<keyword evidence="6" id="KW-1185">Reference proteome</keyword>
<dbReference type="STRING" id="1538553.JT25_019765"/>
<dbReference type="GO" id="GO:0016758">
    <property type="term" value="F:hexosyltransferase activity"/>
    <property type="evidence" value="ECO:0007669"/>
    <property type="project" value="InterPro"/>
</dbReference>
<dbReference type="EMBL" id="CP014476">
    <property type="protein sequence ID" value="AMK78699.1"/>
    <property type="molecule type" value="Genomic_DNA"/>
</dbReference>
<accession>A0A140E5M5</accession>
<evidence type="ECO:0000313" key="5">
    <source>
        <dbReference type="EMBL" id="AMK78699.1"/>
    </source>
</evidence>
<keyword evidence="3" id="KW-0328">Glycosyltransferase</keyword>
<dbReference type="PANTHER" id="PTHR10462">
    <property type="entry name" value="GLYCOSYLTRANSFERASE-RELATED"/>
    <property type="match status" value="1"/>
</dbReference>
<dbReference type="InterPro" id="IPR048174">
    <property type="entry name" value="WbnI-like"/>
</dbReference>
<evidence type="ECO:0000256" key="3">
    <source>
        <dbReference type="ARBA" id="ARBA00022676"/>
    </source>
</evidence>
<dbReference type="NCBIfam" id="NF041524">
    <property type="entry name" value="Gltr_6"/>
    <property type="match status" value="1"/>
</dbReference>
<evidence type="ECO:0000256" key="1">
    <source>
        <dbReference type="ARBA" id="ARBA00001936"/>
    </source>
</evidence>
<evidence type="ECO:0000313" key="6">
    <source>
        <dbReference type="Proteomes" id="UP000030512"/>
    </source>
</evidence>
<comment type="similarity">
    <text evidence="2">Belongs to the glycosyltransferase 6 family.</text>
</comment>
<dbReference type="InterPro" id="IPR029044">
    <property type="entry name" value="Nucleotide-diphossugar_trans"/>
</dbReference>
<dbReference type="InterPro" id="IPR005076">
    <property type="entry name" value="Glyco_trans_6"/>
</dbReference>
<dbReference type="PANTHER" id="PTHR10462:SF53">
    <property type="entry name" value="HISTO-BLOOD GROUP ABO SYSTEM TRANSFERASE 1-LIKE"/>
    <property type="match status" value="1"/>
</dbReference>
<dbReference type="RefSeq" id="WP_062329468.1">
    <property type="nucleotide sequence ID" value="NZ_CP014476.1"/>
</dbReference>
<dbReference type="GO" id="GO:0016020">
    <property type="term" value="C:membrane"/>
    <property type="evidence" value="ECO:0007669"/>
    <property type="project" value="InterPro"/>
</dbReference>
<dbReference type="SUPFAM" id="SSF53448">
    <property type="entry name" value="Nucleotide-diphospho-sugar transferases"/>
    <property type="match status" value="1"/>
</dbReference>
<sequence length="257" mass="30546">MTMKIGILYICTGKYYSFWEDFYNSSEKYFLSGIEKKYFVFTDSTKIIKSHNVEIIHQDNLGWPFNTLYRYRMFLRIGGELKNFDYIIFLNANCKFIDYISLTDFFGLNKNLVACIHPGFFNKDKSEFTYEKRKKSKAFIENGYYYFPGGIMGGDANIFLNICKSLNYDIEYDLNNGIIAIWHDESYWNAHLNNNYQEIKDDLHILSPSYLYPEGWSIPFEKKVILRDKSKYIDIKGIKETHQKQTSILKKIRLIFP</sequence>
<reference evidence="5 6" key="1">
    <citation type="journal article" date="2015" name="Environ. Microbiol.">
        <title>Methane oxidation coupled to nitrate reduction under hypoxia by the Gammaproteobacterium Methylomonas denitrificans, sp. nov. type strain FJG1.</title>
        <authorList>
            <person name="Kits K.D."/>
            <person name="Klotz M.G."/>
            <person name="Stein L.Y."/>
        </authorList>
    </citation>
    <scope>NUCLEOTIDE SEQUENCE [LARGE SCALE GENOMIC DNA]</scope>
    <source>
        <strain evidence="5 6">FJG1</strain>
    </source>
</reference>
<comment type="cofactor">
    <cofactor evidence="1">
        <name>Mn(2+)</name>
        <dbReference type="ChEBI" id="CHEBI:29035"/>
    </cofactor>
</comment>
<dbReference type="Proteomes" id="UP000030512">
    <property type="component" value="Chromosome"/>
</dbReference>
<dbReference type="Gene3D" id="3.90.550.10">
    <property type="entry name" value="Spore Coat Polysaccharide Biosynthesis Protein SpsA, Chain A"/>
    <property type="match status" value="1"/>
</dbReference>